<dbReference type="GO" id="GO:0046872">
    <property type="term" value="F:metal ion binding"/>
    <property type="evidence" value="ECO:0007669"/>
    <property type="project" value="UniProtKB-KW"/>
</dbReference>
<dbReference type="InterPro" id="IPR012337">
    <property type="entry name" value="RNaseH-like_sf"/>
</dbReference>
<dbReference type="GO" id="GO:0016787">
    <property type="term" value="F:hydrolase activity"/>
    <property type="evidence" value="ECO:0007669"/>
    <property type="project" value="UniProtKB-KW"/>
</dbReference>
<evidence type="ECO:0000256" key="10">
    <source>
        <dbReference type="ARBA" id="ARBA00022918"/>
    </source>
</evidence>
<dbReference type="Gene3D" id="3.30.420.10">
    <property type="entry name" value="Ribonuclease H-like superfamily/Ribonuclease H"/>
    <property type="match status" value="1"/>
</dbReference>
<name>A0A9Q3KFU4_9BASI</name>
<sequence length="135" mass="15668">MGLPIDVINCPTCDLNNAHLLPLKSHLERITGFLKNKSDDFEELLQENTSMENLHDRKLEMLVSDRGGKFLNHKLKALSEEHRFQHILLPAETPQHNRFSERANQSIFVKSRCILNYYKLPKVYWAEAIRAATVL</sequence>
<dbReference type="GO" id="GO:0005634">
    <property type="term" value="C:nucleus"/>
    <property type="evidence" value="ECO:0007669"/>
    <property type="project" value="UniProtKB-ARBA"/>
</dbReference>
<evidence type="ECO:0000256" key="7">
    <source>
        <dbReference type="ARBA" id="ARBA00022842"/>
    </source>
</evidence>
<dbReference type="PANTHER" id="PTHR42648:SF11">
    <property type="entry name" value="TRANSPOSON TY4-P GAG-POL POLYPROTEIN"/>
    <property type="match status" value="1"/>
</dbReference>
<keyword evidence="2" id="KW-0548">Nucleotidyltransferase</keyword>
<comment type="catalytic activity">
    <reaction evidence="13">
        <text>DNA(n) + a 2'-deoxyribonucleoside 5'-triphosphate = DNA(n+1) + diphosphate</text>
        <dbReference type="Rhea" id="RHEA:22508"/>
        <dbReference type="Rhea" id="RHEA-COMP:17339"/>
        <dbReference type="Rhea" id="RHEA-COMP:17340"/>
        <dbReference type="ChEBI" id="CHEBI:33019"/>
        <dbReference type="ChEBI" id="CHEBI:61560"/>
        <dbReference type="ChEBI" id="CHEBI:173112"/>
        <dbReference type="EC" id="2.7.7.49"/>
    </reaction>
</comment>
<dbReference type="GO" id="GO:0006310">
    <property type="term" value="P:DNA recombination"/>
    <property type="evidence" value="ECO:0007669"/>
    <property type="project" value="UniProtKB-KW"/>
</dbReference>
<dbReference type="AlphaFoldDB" id="A0A9Q3KFU4"/>
<dbReference type="EMBL" id="AVOT02108301">
    <property type="protein sequence ID" value="MBW0580755.1"/>
    <property type="molecule type" value="Genomic_DNA"/>
</dbReference>
<dbReference type="SUPFAM" id="SSF53098">
    <property type="entry name" value="Ribonuclease H-like"/>
    <property type="match status" value="1"/>
</dbReference>
<keyword evidence="7" id="KW-0460">Magnesium</keyword>
<dbReference type="InterPro" id="IPR036397">
    <property type="entry name" value="RNaseH_sf"/>
</dbReference>
<dbReference type="GO" id="GO:0004519">
    <property type="term" value="F:endonuclease activity"/>
    <property type="evidence" value="ECO:0007669"/>
    <property type="project" value="UniProtKB-KW"/>
</dbReference>
<protein>
    <recommendedName>
        <fullName evidence="15">Integrase catalytic domain-containing protein</fullName>
    </recommendedName>
</protein>
<keyword evidence="9" id="KW-0229">DNA integration</keyword>
<reference evidence="16" key="1">
    <citation type="submission" date="2021-03" db="EMBL/GenBank/DDBJ databases">
        <title>Draft genome sequence of rust myrtle Austropuccinia psidii MF-1, a brazilian biotype.</title>
        <authorList>
            <person name="Quecine M.C."/>
            <person name="Pachon D.M.R."/>
            <person name="Bonatelli M.L."/>
            <person name="Correr F.H."/>
            <person name="Franceschini L.M."/>
            <person name="Leite T.F."/>
            <person name="Margarido G.R.A."/>
            <person name="Almeida C.A."/>
            <person name="Ferrarezi J.A."/>
            <person name="Labate C.A."/>
        </authorList>
    </citation>
    <scope>NUCLEOTIDE SEQUENCE</scope>
    <source>
        <strain evidence="16">MF-1</strain>
    </source>
</reference>
<evidence type="ECO:0000256" key="4">
    <source>
        <dbReference type="ARBA" id="ARBA00022723"/>
    </source>
</evidence>
<organism evidence="16 17">
    <name type="scientific">Austropuccinia psidii MF-1</name>
    <dbReference type="NCBI Taxonomy" id="1389203"/>
    <lineage>
        <taxon>Eukaryota</taxon>
        <taxon>Fungi</taxon>
        <taxon>Dikarya</taxon>
        <taxon>Basidiomycota</taxon>
        <taxon>Pucciniomycotina</taxon>
        <taxon>Pucciniomycetes</taxon>
        <taxon>Pucciniales</taxon>
        <taxon>Sphaerophragmiaceae</taxon>
        <taxon>Austropuccinia</taxon>
    </lineage>
</organism>
<dbReference type="InterPro" id="IPR001584">
    <property type="entry name" value="Integrase_cat-core"/>
</dbReference>
<comment type="catalytic activity">
    <reaction evidence="14">
        <text>DNA(n) + a 2'-deoxyribonucleoside 5'-triphosphate = DNA(n+1) + diphosphate</text>
        <dbReference type="Rhea" id="RHEA:22508"/>
        <dbReference type="Rhea" id="RHEA-COMP:17339"/>
        <dbReference type="Rhea" id="RHEA-COMP:17340"/>
        <dbReference type="ChEBI" id="CHEBI:33019"/>
        <dbReference type="ChEBI" id="CHEBI:61560"/>
        <dbReference type="ChEBI" id="CHEBI:173112"/>
        <dbReference type="EC" id="2.7.7.7"/>
    </reaction>
</comment>
<keyword evidence="11" id="KW-0808">Transferase</keyword>
<dbReference type="GO" id="GO:0003723">
    <property type="term" value="F:RNA binding"/>
    <property type="evidence" value="ECO:0007669"/>
    <property type="project" value="UniProtKB-KW"/>
</dbReference>
<keyword evidence="11" id="KW-0239">DNA-directed DNA polymerase</keyword>
<keyword evidence="12" id="KW-0233">DNA recombination</keyword>
<evidence type="ECO:0000256" key="3">
    <source>
        <dbReference type="ARBA" id="ARBA00022722"/>
    </source>
</evidence>
<evidence type="ECO:0000256" key="1">
    <source>
        <dbReference type="ARBA" id="ARBA00022578"/>
    </source>
</evidence>
<dbReference type="Proteomes" id="UP000765509">
    <property type="component" value="Unassembled WGS sequence"/>
</dbReference>
<evidence type="ECO:0000256" key="11">
    <source>
        <dbReference type="ARBA" id="ARBA00022932"/>
    </source>
</evidence>
<dbReference type="GO" id="GO:0032196">
    <property type="term" value="P:transposition"/>
    <property type="evidence" value="ECO:0007669"/>
    <property type="project" value="UniProtKB-KW"/>
</dbReference>
<evidence type="ECO:0000256" key="5">
    <source>
        <dbReference type="ARBA" id="ARBA00022759"/>
    </source>
</evidence>
<evidence type="ECO:0000256" key="2">
    <source>
        <dbReference type="ARBA" id="ARBA00022695"/>
    </source>
</evidence>
<keyword evidence="6" id="KW-0378">Hydrolase</keyword>
<evidence type="ECO:0000259" key="15">
    <source>
        <dbReference type="PROSITE" id="PS50994"/>
    </source>
</evidence>
<evidence type="ECO:0000256" key="9">
    <source>
        <dbReference type="ARBA" id="ARBA00022908"/>
    </source>
</evidence>
<keyword evidence="17" id="KW-1185">Reference proteome</keyword>
<keyword evidence="1" id="KW-0815">Transposition</keyword>
<dbReference type="GO" id="GO:0003964">
    <property type="term" value="F:RNA-directed DNA polymerase activity"/>
    <property type="evidence" value="ECO:0007669"/>
    <property type="project" value="UniProtKB-KW"/>
</dbReference>
<proteinExistence type="predicted"/>
<accession>A0A9Q3KFU4</accession>
<keyword evidence="5" id="KW-0255">Endonuclease</keyword>
<dbReference type="PROSITE" id="PS50994">
    <property type="entry name" value="INTEGRASE"/>
    <property type="match status" value="1"/>
</dbReference>
<dbReference type="InterPro" id="IPR039537">
    <property type="entry name" value="Retrotran_Ty1/copia-like"/>
</dbReference>
<dbReference type="GO" id="GO:0015074">
    <property type="term" value="P:DNA integration"/>
    <property type="evidence" value="ECO:0007669"/>
    <property type="project" value="UniProtKB-KW"/>
</dbReference>
<evidence type="ECO:0000256" key="14">
    <source>
        <dbReference type="ARBA" id="ARBA00049244"/>
    </source>
</evidence>
<dbReference type="OrthoDB" id="7691805at2759"/>
<keyword evidence="10" id="KW-0695">RNA-directed DNA polymerase</keyword>
<evidence type="ECO:0000313" key="16">
    <source>
        <dbReference type="EMBL" id="MBW0580755.1"/>
    </source>
</evidence>
<dbReference type="GO" id="GO:0003887">
    <property type="term" value="F:DNA-directed DNA polymerase activity"/>
    <property type="evidence" value="ECO:0007669"/>
    <property type="project" value="UniProtKB-KW"/>
</dbReference>
<dbReference type="PANTHER" id="PTHR42648">
    <property type="entry name" value="TRANSPOSASE, PUTATIVE-RELATED"/>
    <property type="match status" value="1"/>
</dbReference>
<keyword evidence="8" id="KW-0694">RNA-binding</keyword>
<evidence type="ECO:0000256" key="8">
    <source>
        <dbReference type="ARBA" id="ARBA00022884"/>
    </source>
</evidence>
<keyword evidence="4" id="KW-0479">Metal-binding</keyword>
<keyword evidence="3" id="KW-0540">Nuclease</keyword>
<evidence type="ECO:0000256" key="12">
    <source>
        <dbReference type="ARBA" id="ARBA00023172"/>
    </source>
</evidence>
<comment type="caution">
    <text evidence="16">The sequence shown here is derived from an EMBL/GenBank/DDBJ whole genome shotgun (WGS) entry which is preliminary data.</text>
</comment>
<feature type="domain" description="Integrase catalytic" evidence="15">
    <location>
        <begin position="1"/>
        <end position="135"/>
    </location>
</feature>
<evidence type="ECO:0000256" key="13">
    <source>
        <dbReference type="ARBA" id="ARBA00048173"/>
    </source>
</evidence>
<evidence type="ECO:0000256" key="6">
    <source>
        <dbReference type="ARBA" id="ARBA00022801"/>
    </source>
</evidence>
<evidence type="ECO:0000313" key="17">
    <source>
        <dbReference type="Proteomes" id="UP000765509"/>
    </source>
</evidence>
<gene>
    <name evidence="16" type="ORF">O181_120470</name>
</gene>